<feature type="domain" description="Bicarbonate transporter-like transmembrane" evidence="7">
    <location>
        <begin position="21"/>
        <end position="145"/>
    </location>
</feature>
<dbReference type="InterPro" id="IPR003020">
    <property type="entry name" value="HCO3_transpt_euk"/>
</dbReference>
<feature type="compositionally biased region" description="Basic and acidic residues" evidence="5">
    <location>
        <begin position="449"/>
        <end position="478"/>
    </location>
</feature>
<comment type="subcellular location">
    <subcellularLocation>
        <location evidence="1">Membrane</location>
        <topology evidence="1">Multi-pass membrane protein</topology>
    </subcellularLocation>
</comment>
<dbReference type="GO" id="GO:0080139">
    <property type="term" value="F:borate efflux transmembrane transporter activity"/>
    <property type="evidence" value="ECO:0007669"/>
    <property type="project" value="TreeGrafter"/>
</dbReference>
<name>A0A0J8R3G6_COCIT</name>
<feature type="domain" description="Bicarbonate transporter-like transmembrane" evidence="7">
    <location>
        <begin position="155"/>
        <end position="264"/>
    </location>
</feature>
<dbReference type="OrthoDB" id="1735926at2759"/>
<feature type="region of interest" description="Disordered" evidence="5">
    <location>
        <begin position="442"/>
        <end position="478"/>
    </location>
</feature>
<dbReference type="AlphaFoldDB" id="A0A0J8R3G6"/>
<feature type="transmembrane region" description="Helical" evidence="6">
    <location>
        <begin position="157"/>
        <end position="177"/>
    </location>
</feature>
<protein>
    <submittedName>
        <fullName evidence="8">Anion exchange family protein</fullName>
    </submittedName>
</protein>
<feature type="transmembrane region" description="Helical" evidence="6">
    <location>
        <begin position="44"/>
        <end position="70"/>
    </location>
</feature>
<feature type="transmembrane region" description="Helical" evidence="6">
    <location>
        <begin position="117"/>
        <end position="137"/>
    </location>
</feature>
<dbReference type="STRING" id="454286.A0A0J8R3G6"/>
<evidence type="ECO:0000313" key="9">
    <source>
        <dbReference type="Proteomes" id="UP000054559"/>
    </source>
</evidence>
<dbReference type="PANTHER" id="PTHR11453">
    <property type="entry name" value="ANION EXCHANGE PROTEIN"/>
    <property type="match status" value="1"/>
</dbReference>
<feature type="transmembrane region" description="Helical" evidence="6">
    <location>
        <begin position="189"/>
        <end position="209"/>
    </location>
</feature>
<dbReference type="GO" id="GO:0006820">
    <property type="term" value="P:monoatomic anion transport"/>
    <property type="evidence" value="ECO:0007669"/>
    <property type="project" value="InterPro"/>
</dbReference>
<accession>A0A0J8R3G6</accession>
<evidence type="ECO:0000256" key="1">
    <source>
        <dbReference type="ARBA" id="ARBA00004141"/>
    </source>
</evidence>
<evidence type="ECO:0000259" key="7">
    <source>
        <dbReference type="Pfam" id="PF00955"/>
    </source>
</evidence>
<dbReference type="EMBL" id="DS268123">
    <property type="protein sequence ID" value="KMU79704.1"/>
    <property type="molecule type" value="Genomic_DNA"/>
</dbReference>
<dbReference type="GO" id="GO:0005886">
    <property type="term" value="C:plasma membrane"/>
    <property type="evidence" value="ECO:0007669"/>
    <property type="project" value="TreeGrafter"/>
</dbReference>
<feature type="transmembrane region" description="Helical" evidence="6">
    <location>
        <begin position="242"/>
        <end position="261"/>
    </location>
</feature>
<keyword evidence="2 6" id="KW-0812">Transmembrane</keyword>
<evidence type="ECO:0000256" key="6">
    <source>
        <dbReference type="SAM" id="Phobius"/>
    </source>
</evidence>
<dbReference type="PANTHER" id="PTHR11453:SF82">
    <property type="entry name" value="BORON TRANSPORTER 1"/>
    <property type="match status" value="1"/>
</dbReference>
<proteinExistence type="predicted"/>
<evidence type="ECO:0000256" key="4">
    <source>
        <dbReference type="ARBA" id="ARBA00023136"/>
    </source>
</evidence>
<keyword evidence="3 6" id="KW-1133">Transmembrane helix</keyword>
<feature type="transmembrane region" description="Helical" evidence="6">
    <location>
        <begin position="374"/>
        <end position="393"/>
    </location>
</feature>
<dbReference type="InterPro" id="IPR011531">
    <property type="entry name" value="HCO3_transpt-like_TM_dom"/>
</dbReference>
<feature type="domain" description="Bicarbonate transporter-like transmembrane" evidence="7">
    <location>
        <begin position="283"/>
        <end position="432"/>
    </location>
</feature>
<reference evidence="9" key="1">
    <citation type="journal article" date="2010" name="Genome Res.">
        <title>Population genomic sequencing of Coccidioides fungi reveals recent hybridization and transposon control.</title>
        <authorList>
            <person name="Neafsey D.E."/>
            <person name="Barker B.M."/>
            <person name="Sharpton T.J."/>
            <person name="Stajich J.E."/>
            <person name="Park D.J."/>
            <person name="Whiston E."/>
            <person name="Hung C.-Y."/>
            <person name="McMahan C."/>
            <person name="White J."/>
            <person name="Sykes S."/>
            <person name="Heiman D."/>
            <person name="Young S."/>
            <person name="Zeng Q."/>
            <person name="Abouelleil A."/>
            <person name="Aftuck L."/>
            <person name="Bessette D."/>
            <person name="Brown A."/>
            <person name="FitzGerald M."/>
            <person name="Lui A."/>
            <person name="Macdonald J.P."/>
            <person name="Priest M."/>
            <person name="Orbach M.J."/>
            <person name="Galgiani J.N."/>
            <person name="Kirkland T.N."/>
            <person name="Cole G.T."/>
            <person name="Birren B.W."/>
            <person name="Henn M.R."/>
            <person name="Taylor J.W."/>
            <person name="Rounsley S.D."/>
        </authorList>
    </citation>
    <scope>NUCLEOTIDE SEQUENCE [LARGE SCALE GENOMIC DNA]</scope>
    <source>
        <strain evidence="9">RMSCC 3703</strain>
    </source>
</reference>
<gene>
    <name evidence="8" type="ORF">CISG_02122</name>
</gene>
<dbReference type="GO" id="GO:0050801">
    <property type="term" value="P:monoatomic ion homeostasis"/>
    <property type="evidence" value="ECO:0007669"/>
    <property type="project" value="TreeGrafter"/>
</dbReference>
<dbReference type="Proteomes" id="UP000054559">
    <property type="component" value="Unassembled WGS sequence"/>
</dbReference>
<dbReference type="GO" id="GO:0005452">
    <property type="term" value="F:solute:inorganic anion antiporter activity"/>
    <property type="evidence" value="ECO:0007669"/>
    <property type="project" value="InterPro"/>
</dbReference>
<evidence type="ECO:0000256" key="5">
    <source>
        <dbReference type="SAM" id="MobiDB-lite"/>
    </source>
</evidence>
<sequence>MDLSYTPVSWRDGELTKDDSILPALAFSLDMFEKTHMSFGVNEVLLASVLGAVVFSLFAAQPLVIVGVTGPITVFNYTVYDIMTPRGTNYLAFMAWIGIWSLIMHWVLAVTNSCNGLTYVTRFSCDIFGFYVAFIYIQKGIQVLTRQWGMAGEASAYLSIMVALLVLMSGFICGWIGDSNLFKRPVRKFIEDYGTPLTIIFFTGFVHIGHMKNVKVETLPTTKAFFPTLDRGWLVHFWDIDVSDIFLAVPFAMLLTILFWFDHNAPFHTAALCVTRQVADDDEINKGKSVRINDHVVEQRVSNLAQGLLTVGTMTGPLLVVLNLIPQAVMAGLFFIMGVQALLSNGMTQKLLFLAQDKKLTPSSEPLKRIERRLAIWVFVAIELVGFGATFAITQTIAAIGFPVFILLLIPVRTFLLPRWFTPLELSILDAPTASPFTMESVGGAYGHSPEDHSNNDSGVLERGRGLRTPPDPRVEECAVEDGLERGEALELGTMRKTMRRRSRNDG</sequence>
<evidence type="ECO:0000313" key="8">
    <source>
        <dbReference type="EMBL" id="KMU79704.1"/>
    </source>
</evidence>
<dbReference type="Pfam" id="PF00955">
    <property type="entry name" value="HCO3_cotransp"/>
    <property type="match status" value="3"/>
</dbReference>
<keyword evidence="4 6" id="KW-0472">Membrane</keyword>
<organism evidence="8 9">
    <name type="scientific">Coccidioides immitis RMSCC 3703</name>
    <dbReference type="NCBI Taxonomy" id="454286"/>
    <lineage>
        <taxon>Eukaryota</taxon>
        <taxon>Fungi</taxon>
        <taxon>Dikarya</taxon>
        <taxon>Ascomycota</taxon>
        <taxon>Pezizomycotina</taxon>
        <taxon>Eurotiomycetes</taxon>
        <taxon>Eurotiomycetidae</taxon>
        <taxon>Onygenales</taxon>
        <taxon>Onygenaceae</taxon>
        <taxon>Coccidioides</taxon>
    </lineage>
</organism>
<dbReference type="GO" id="GO:0000324">
    <property type="term" value="C:fungal-type vacuole"/>
    <property type="evidence" value="ECO:0007669"/>
    <property type="project" value="TreeGrafter"/>
</dbReference>
<feature type="transmembrane region" description="Helical" evidence="6">
    <location>
        <begin position="90"/>
        <end position="110"/>
    </location>
</feature>
<feature type="transmembrane region" description="Helical" evidence="6">
    <location>
        <begin position="399"/>
        <end position="416"/>
    </location>
</feature>
<evidence type="ECO:0000256" key="3">
    <source>
        <dbReference type="ARBA" id="ARBA00022989"/>
    </source>
</evidence>
<evidence type="ECO:0000256" key="2">
    <source>
        <dbReference type="ARBA" id="ARBA00022692"/>
    </source>
</evidence>